<dbReference type="OrthoDB" id="2928222at2"/>
<proteinExistence type="predicted"/>
<keyword evidence="1" id="KW-0472">Membrane</keyword>
<keyword evidence="1" id="KW-0812">Transmembrane</keyword>
<feature type="transmembrane region" description="Helical" evidence="1">
    <location>
        <begin position="7"/>
        <end position="26"/>
    </location>
</feature>
<organism evidence="2 3">
    <name type="scientific">Bacillus yapensis</name>
    <dbReference type="NCBI Taxonomy" id="2492960"/>
    <lineage>
        <taxon>Bacteria</taxon>
        <taxon>Bacillati</taxon>
        <taxon>Bacillota</taxon>
        <taxon>Bacilli</taxon>
        <taxon>Bacillales</taxon>
        <taxon>Bacillaceae</taxon>
        <taxon>Bacillus</taxon>
    </lineage>
</organism>
<sequence length="75" mass="8528">MVTFTFSVIFAGLLLMIALIDMFIWQQSFYQCISKLFALDQGANEGYVIATAAAGFIYSIAMDYRIRKNKRSQQS</sequence>
<feature type="transmembrane region" description="Helical" evidence="1">
    <location>
        <begin position="46"/>
        <end position="66"/>
    </location>
</feature>
<comment type="caution">
    <text evidence="2">The sequence shown here is derived from an EMBL/GenBank/DDBJ whole genome shotgun (WGS) entry which is preliminary data.</text>
</comment>
<name>A0A3S0IC52_9BACI</name>
<protein>
    <submittedName>
        <fullName evidence="2">Uncharacterized protein</fullName>
    </submittedName>
</protein>
<dbReference type="RefSeq" id="WP_126409797.1">
    <property type="nucleotide sequence ID" value="NZ_RXNT01000013.1"/>
</dbReference>
<evidence type="ECO:0000313" key="3">
    <source>
        <dbReference type="Proteomes" id="UP000271374"/>
    </source>
</evidence>
<accession>A0A3S0IC52</accession>
<keyword evidence="3" id="KW-1185">Reference proteome</keyword>
<evidence type="ECO:0000256" key="1">
    <source>
        <dbReference type="SAM" id="Phobius"/>
    </source>
</evidence>
<reference evidence="2 3" key="1">
    <citation type="submission" date="2018-12" db="EMBL/GenBank/DDBJ databases">
        <title>Bacillus yapensis draft genome sequence.</title>
        <authorList>
            <person name="Yu L."/>
            <person name="Xu X."/>
            <person name="Tang X."/>
        </authorList>
    </citation>
    <scope>NUCLEOTIDE SEQUENCE [LARGE SCALE GENOMIC DNA]</scope>
    <source>
        <strain evidence="2 3">XXST-01</strain>
    </source>
</reference>
<dbReference type="Proteomes" id="UP000271374">
    <property type="component" value="Unassembled WGS sequence"/>
</dbReference>
<evidence type="ECO:0000313" key="2">
    <source>
        <dbReference type="EMBL" id="RTR29216.1"/>
    </source>
</evidence>
<gene>
    <name evidence="2" type="ORF">EKG37_15910</name>
</gene>
<dbReference type="EMBL" id="RXNT01000013">
    <property type="protein sequence ID" value="RTR29216.1"/>
    <property type="molecule type" value="Genomic_DNA"/>
</dbReference>
<dbReference type="AlphaFoldDB" id="A0A3S0IC52"/>
<keyword evidence="1" id="KW-1133">Transmembrane helix</keyword>